<sequence>MVKQSSYLAPEQVDFFMKNGYIVIKQAFTKDQAAEWTKEMWTRLDLDPNDKSTWDRERIHMPWHKRESVSKFAPKAWEAIKDLLGGAERIDEASSTWGDSFIVNLGAPQYEGNVRIDPRDLDNWHVDGDFFVHFLDSPEQALLVIPLFSDIKHRGGATYISPDGIDLIAPYLAAHPEGCLPTGLSFTPSTSTLENPKDHPEHLDFLKEIKGCTRFEEMTGEIGDVVLLHPLMLHTASKNHLREARIITNPPVSLREPFNFNRENPDDFSLVELKTLQALGVDRLDFKPTTERRRVVPRRVALQQKMLEEEKKRLEALQKADKVGSVANAAPAIAVA</sequence>
<evidence type="ECO:0000313" key="2">
    <source>
        <dbReference type="Proteomes" id="UP000015241"/>
    </source>
</evidence>
<dbReference type="AlphaFoldDB" id="S8FA34"/>
<protein>
    <recommendedName>
        <fullName evidence="3">Phytanoyl-CoA dioxygenase</fullName>
    </recommendedName>
</protein>
<dbReference type="SUPFAM" id="SSF51197">
    <property type="entry name" value="Clavaminate synthase-like"/>
    <property type="match status" value="1"/>
</dbReference>
<gene>
    <name evidence="1" type="ORF">FOMPIDRAFT_1051512</name>
</gene>
<dbReference type="EMBL" id="KE504165">
    <property type="protein sequence ID" value="EPS98480.1"/>
    <property type="molecule type" value="Genomic_DNA"/>
</dbReference>
<dbReference type="eggNOG" id="ENOG502RQ0Y">
    <property type="taxonomic scope" value="Eukaryota"/>
</dbReference>
<dbReference type="Gene3D" id="2.60.120.620">
    <property type="entry name" value="q2cbj1_9rhob like domain"/>
    <property type="match status" value="1"/>
</dbReference>
<accession>S8FA34</accession>
<proteinExistence type="predicted"/>
<dbReference type="Proteomes" id="UP000015241">
    <property type="component" value="Unassembled WGS sequence"/>
</dbReference>
<name>S8FA34_FOMSC</name>
<keyword evidence="2" id="KW-1185">Reference proteome</keyword>
<dbReference type="InParanoid" id="S8FA34"/>
<evidence type="ECO:0000313" key="1">
    <source>
        <dbReference type="EMBL" id="EPS98480.1"/>
    </source>
</evidence>
<organism evidence="1 2">
    <name type="scientific">Fomitopsis schrenkii</name>
    <name type="common">Brown rot fungus</name>
    <dbReference type="NCBI Taxonomy" id="2126942"/>
    <lineage>
        <taxon>Eukaryota</taxon>
        <taxon>Fungi</taxon>
        <taxon>Dikarya</taxon>
        <taxon>Basidiomycota</taxon>
        <taxon>Agaricomycotina</taxon>
        <taxon>Agaricomycetes</taxon>
        <taxon>Polyporales</taxon>
        <taxon>Fomitopsis</taxon>
    </lineage>
</organism>
<evidence type="ECO:0008006" key="3">
    <source>
        <dbReference type="Google" id="ProtNLM"/>
    </source>
</evidence>
<dbReference type="OrthoDB" id="4664297at2759"/>
<reference evidence="1 2" key="1">
    <citation type="journal article" date="2012" name="Science">
        <title>The Paleozoic origin of enzymatic lignin decomposition reconstructed from 31 fungal genomes.</title>
        <authorList>
            <person name="Floudas D."/>
            <person name="Binder M."/>
            <person name="Riley R."/>
            <person name="Barry K."/>
            <person name="Blanchette R.A."/>
            <person name="Henrissat B."/>
            <person name="Martinez A.T."/>
            <person name="Otillar R."/>
            <person name="Spatafora J.W."/>
            <person name="Yadav J.S."/>
            <person name="Aerts A."/>
            <person name="Benoit I."/>
            <person name="Boyd A."/>
            <person name="Carlson A."/>
            <person name="Copeland A."/>
            <person name="Coutinho P.M."/>
            <person name="de Vries R.P."/>
            <person name="Ferreira P."/>
            <person name="Findley K."/>
            <person name="Foster B."/>
            <person name="Gaskell J."/>
            <person name="Glotzer D."/>
            <person name="Gorecki P."/>
            <person name="Heitman J."/>
            <person name="Hesse C."/>
            <person name="Hori C."/>
            <person name="Igarashi K."/>
            <person name="Jurgens J.A."/>
            <person name="Kallen N."/>
            <person name="Kersten P."/>
            <person name="Kohler A."/>
            <person name="Kuees U."/>
            <person name="Kumar T.K.A."/>
            <person name="Kuo A."/>
            <person name="LaButti K."/>
            <person name="Larrondo L.F."/>
            <person name="Lindquist E."/>
            <person name="Ling A."/>
            <person name="Lombard V."/>
            <person name="Lucas S."/>
            <person name="Lundell T."/>
            <person name="Martin R."/>
            <person name="McLaughlin D.J."/>
            <person name="Morgenstern I."/>
            <person name="Morin E."/>
            <person name="Murat C."/>
            <person name="Nagy L.G."/>
            <person name="Nolan M."/>
            <person name="Ohm R.A."/>
            <person name="Patyshakuliyeva A."/>
            <person name="Rokas A."/>
            <person name="Ruiz-Duenas F.J."/>
            <person name="Sabat G."/>
            <person name="Salamov A."/>
            <person name="Samejima M."/>
            <person name="Schmutz J."/>
            <person name="Slot J.C."/>
            <person name="St John F."/>
            <person name="Stenlid J."/>
            <person name="Sun H."/>
            <person name="Sun S."/>
            <person name="Syed K."/>
            <person name="Tsang A."/>
            <person name="Wiebenga A."/>
            <person name="Young D."/>
            <person name="Pisabarro A."/>
            <person name="Eastwood D.C."/>
            <person name="Martin F."/>
            <person name="Cullen D."/>
            <person name="Grigoriev I.V."/>
            <person name="Hibbett D.S."/>
        </authorList>
    </citation>
    <scope>NUCLEOTIDE SEQUENCE</scope>
    <source>
        <strain evidence="2">FP-58527</strain>
    </source>
</reference>
<dbReference type="HOGENOM" id="CLU_053011_0_0_1"/>